<comment type="subcellular location">
    <subcellularLocation>
        <location evidence="2">Endoplasmic reticulum</location>
    </subcellularLocation>
    <subcellularLocation>
        <location evidence="3">Membrane</location>
    </subcellularLocation>
    <subcellularLocation>
        <location evidence="1">Mitochondrion</location>
    </subcellularLocation>
</comment>
<evidence type="ECO:0000256" key="1">
    <source>
        <dbReference type="ARBA" id="ARBA00004173"/>
    </source>
</evidence>
<keyword evidence="6" id="KW-0472">Membrane</keyword>
<proteinExistence type="predicted"/>
<evidence type="ECO:0000313" key="7">
    <source>
        <dbReference type="EMBL" id="OJI84857.1"/>
    </source>
</evidence>
<dbReference type="AlphaFoldDB" id="A0A1L9N696"/>
<keyword evidence="4" id="KW-0256">Endoplasmic reticulum</keyword>
<dbReference type="PANTHER" id="PTHR48182">
    <property type="entry name" value="PROTEIN SERAC1"/>
    <property type="match status" value="1"/>
</dbReference>
<keyword evidence="5" id="KW-0496">Mitochondrion</keyword>
<dbReference type="GO" id="GO:0016020">
    <property type="term" value="C:membrane"/>
    <property type="evidence" value="ECO:0007669"/>
    <property type="project" value="UniProtKB-SubCell"/>
</dbReference>
<dbReference type="GO" id="GO:0005739">
    <property type="term" value="C:mitochondrion"/>
    <property type="evidence" value="ECO:0007669"/>
    <property type="project" value="UniProtKB-SubCell"/>
</dbReference>
<name>A0A1L9N696_ASPTC</name>
<dbReference type="VEuPathDB" id="FungiDB:ASPTUDRAFT_538970"/>
<sequence length="241" mass="27241">MDKVGLATLKIQKADAETKQSGGNDTTAESYGWFRRSFGRLRIDRRSNVAQRHTALNDKPFPESEDVKGPLGLQLLRTVSEPLVDFIFIHGLGGGSRKTWSKSPDPYHYWPKEWLSQDLEFDQVRIYSFGYKADWAEKRASVLNIHDFALSLLGEIKCNPDIRRSNTRLVLVAHSMGGLVAKKVDHSMSSSVRFWAHHPTCIYSRSRGPYSEGDCSTNTYIILPRHASPGLRSCNDSRKCP</sequence>
<evidence type="ECO:0008006" key="9">
    <source>
        <dbReference type="Google" id="ProtNLM"/>
    </source>
</evidence>
<evidence type="ECO:0000256" key="2">
    <source>
        <dbReference type="ARBA" id="ARBA00004240"/>
    </source>
</evidence>
<gene>
    <name evidence="7" type="ORF">ASPTUDRAFT_538970</name>
</gene>
<evidence type="ECO:0000313" key="8">
    <source>
        <dbReference type="Proteomes" id="UP000184304"/>
    </source>
</evidence>
<dbReference type="Proteomes" id="UP000184304">
    <property type="component" value="Unassembled WGS sequence"/>
</dbReference>
<dbReference type="EMBL" id="KV878198">
    <property type="protein sequence ID" value="OJI84857.1"/>
    <property type="molecule type" value="Genomic_DNA"/>
</dbReference>
<evidence type="ECO:0000256" key="6">
    <source>
        <dbReference type="ARBA" id="ARBA00023136"/>
    </source>
</evidence>
<dbReference type="InterPro" id="IPR052374">
    <property type="entry name" value="SERAC1"/>
</dbReference>
<organism evidence="7 8">
    <name type="scientific">Aspergillus tubingensis (strain CBS 134.48)</name>
    <dbReference type="NCBI Taxonomy" id="767770"/>
    <lineage>
        <taxon>Eukaryota</taxon>
        <taxon>Fungi</taxon>
        <taxon>Dikarya</taxon>
        <taxon>Ascomycota</taxon>
        <taxon>Pezizomycotina</taxon>
        <taxon>Eurotiomycetes</taxon>
        <taxon>Eurotiomycetidae</taxon>
        <taxon>Eurotiales</taxon>
        <taxon>Aspergillaceae</taxon>
        <taxon>Aspergillus</taxon>
        <taxon>Aspergillus subgen. Circumdati</taxon>
    </lineage>
</organism>
<evidence type="ECO:0000256" key="3">
    <source>
        <dbReference type="ARBA" id="ARBA00004370"/>
    </source>
</evidence>
<dbReference type="InterPro" id="IPR029058">
    <property type="entry name" value="AB_hydrolase_fold"/>
</dbReference>
<reference evidence="8" key="1">
    <citation type="journal article" date="2017" name="Genome Biol.">
        <title>Comparative genomics reveals high biological diversity and specific adaptations in the industrially and medically important fungal genus Aspergillus.</title>
        <authorList>
            <person name="de Vries R.P."/>
            <person name="Riley R."/>
            <person name="Wiebenga A."/>
            <person name="Aguilar-Osorio G."/>
            <person name="Amillis S."/>
            <person name="Uchima C.A."/>
            <person name="Anderluh G."/>
            <person name="Asadollahi M."/>
            <person name="Askin M."/>
            <person name="Barry K."/>
            <person name="Battaglia E."/>
            <person name="Bayram O."/>
            <person name="Benocci T."/>
            <person name="Braus-Stromeyer S.A."/>
            <person name="Caldana C."/>
            <person name="Canovas D."/>
            <person name="Cerqueira G.C."/>
            <person name="Chen F."/>
            <person name="Chen W."/>
            <person name="Choi C."/>
            <person name="Clum A."/>
            <person name="Dos Santos R.A."/>
            <person name="Damasio A.R."/>
            <person name="Diallinas G."/>
            <person name="Emri T."/>
            <person name="Fekete E."/>
            <person name="Flipphi M."/>
            <person name="Freyberg S."/>
            <person name="Gallo A."/>
            <person name="Gournas C."/>
            <person name="Habgood R."/>
            <person name="Hainaut M."/>
            <person name="Harispe M.L."/>
            <person name="Henrissat B."/>
            <person name="Hilden K.S."/>
            <person name="Hope R."/>
            <person name="Hossain A."/>
            <person name="Karabika E."/>
            <person name="Karaffa L."/>
            <person name="Karanyi Z."/>
            <person name="Krasevec N."/>
            <person name="Kuo A."/>
            <person name="Kusch H."/>
            <person name="LaButti K."/>
            <person name="Lagendijk E.L."/>
            <person name="Lapidus A."/>
            <person name="Levasseur A."/>
            <person name="Lindquist E."/>
            <person name="Lipzen A."/>
            <person name="Logrieco A.F."/>
            <person name="MacCabe A."/>
            <person name="Maekelae M.R."/>
            <person name="Malavazi I."/>
            <person name="Melin P."/>
            <person name="Meyer V."/>
            <person name="Mielnichuk N."/>
            <person name="Miskei M."/>
            <person name="Molnar A.P."/>
            <person name="Mule G."/>
            <person name="Ngan C.Y."/>
            <person name="Orejas M."/>
            <person name="Orosz E."/>
            <person name="Ouedraogo J.P."/>
            <person name="Overkamp K.M."/>
            <person name="Park H.-S."/>
            <person name="Perrone G."/>
            <person name="Piumi F."/>
            <person name="Punt P.J."/>
            <person name="Ram A.F."/>
            <person name="Ramon A."/>
            <person name="Rauscher S."/>
            <person name="Record E."/>
            <person name="Riano-Pachon D.M."/>
            <person name="Robert V."/>
            <person name="Roehrig J."/>
            <person name="Ruller R."/>
            <person name="Salamov A."/>
            <person name="Salih N.S."/>
            <person name="Samson R.A."/>
            <person name="Sandor E."/>
            <person name="Sanguinetti M."/>
            <person name="Schuetze T."/>
            <person name="Sepcic K."/>
            <person name="Shelest E."/>
            <person name="Sherlock G."/>
            <person name="Sophianopoulou V."/>
            <person name="Squina F.M."/>
            <person name="Sun H."/>
            <person name="Susca A."/>
            <person name="Todd R.B."/>
            <person name="Tsang A."/>
            <person name="Unkles S.E."/>
            <person name="van de Wiele N."/>
            <person name="van Rossen-Uffink D."/>
            <person name="Oliveira J.V."/>
            <person name="Vesth T.C."/>
            <person name="Visser J."/>
            <person name="Yu J.-H."/>
            <person name="Zhou M."/>
            <person name="Andersen M.R."/>
            <person name="Archer D.B."/>
            <person name="Baker S.E."/>
            <person name="Benoit I."/>
            <person name="Brakhage A.A."/>
            <person name="Braus G.H."/>
            <person name="Fischer R."/>
            <person name="Frisvad J.C."/>
            <person name="Goldman G.H."/>
            <person name="Houbraken J."/>
            <person name="Oakley B."/>
            <person name="Pocsi I."/>
            <person name="Scazzocchio C."/>
            <person name="Seiboth B."/>
            <person name="vanKuyk P.A."/>
            <person name="Wortman J."/>
            <person name="Dyer P.S."/>
            <person name="Grigoriev I.V."/>
        </authorList>
    </citation>
    <scope>NUCLEOTIDE SEQUENCE [LARGE SCALE GENOMIC DNA]</scope>
    <source>
        <strain evidence="8">CBS 134.48</strain>
    </source>
</reference>
<dbReference type="GO" id="GO:0005783">
    <property type="term" value="C:endoplasmic reticulum"/>
    <property type="evidence" value="ECO:0007669"/>
    <property type="project" value="UniProtKB-SubCell"/>
</dbReference>
<dbReference type="Gene3D" id="3.40.50.1820">
    <property type="entry name" value="alpha/beta hydrolase"/>
    <property type="match status" value="1"/>
</dbReference>
<dbReference type="PANTHER" id="PTHR48182:SF2">
    <property type="entry name" value="PROTEIN SERAC1"/>
    <property type="match status" value="1"/>
</dbReference>
<dbReference type="SUPFAM" id="SSF53474">
    <property type="entry name" value="alpha/beta-Hydrolases"/>
    <property type="match status" value="1"/>
</dbReference>
<protein>
    <recommendedName>
        <fullName evidence="9">GPI inositol-deacylase</fullName>
    </recommendedName>
</protein>
<accession>A0A1L9N696</accession>
<keyword evidence="8" id="KW-1185">Reference proteome</keyword>
<evidence type="ECO:0000256" key="5">
    <source>
        <dbReference type="ARBA" id="ARBA00023128"/>
    </source>
</evidence>
<evidence type="ECO:0000256" key="4">
    <source>
        <dbReference type="ARBA" id="ARBA00022824"/>
    </source>
</evidence>